<protein>
    <submittedName>
        <fullName evidence="1">Uncharacterized protein</fullName>
    </submittedName>
</protein>
<dbReference type="EMBL" id="JAYMYR010000002">
    <property type="protein sequence ID" value="KAK7377668.1"/>
    <property type="molecule type" value="Genomic_DNA"/>
</dbReference>
<sequence>MTRVLLSLVESHSSCILLVIGLVVGPLLRSVPSLSLLDDVRASLPAHVMEQEEWDSATSSVDILLYMFEGAIT</sequence>
<evidence type="ECO:0000313" key="1">
    <source>
        <dbReference type="EMBL" id="KAK7377668.1"/>
    </source>
</evidence>
<proteinExistence type="predicted"/>
<organism evidence="1 2">
    <name type="scientific">Phaseolus coccineus</name>
    <name type="common">Scarlet runner bean</name>
    <name type="synonym">Phaseolus multiflorus</name>
    <dbReference type="NCBI Taxonomy" id="3886"/>
    <lineage>
        <taxon>Eukaryota</taxon>
        <taxon>Viridiplantae</taxon>
        <taxon>Streptophyta</taxon>
        <taxon>Embryophyta</taxon>
        <taxon>Tracheophyta</taxon>
        <taxon>Spermatophyta</taxon>
        <taxon>Magnoliopsida</taxon>
        <taxon>eudicotyledons</taxon>
        <taxon>Gunneridae</taxon>
        <taxon>Pentapetalae</taxon>
        <taxon>rosids</taxon>
        <taxon>fabids</taxon>
        <taxon>Fabales</taxon>
        <taxon>Fabaceae</taxon>
        <taxon>Papilionoideae</taxon>
        <taxon>50 kb inversion clade</taxon>
        <taxon>NPAAA clade</taxon>
        <taxon>indigoferoid/millettioid clade</taxon>
        <taxon>Phaseoleae</taxon>
        <taxon>Phaseolus</taxon>
    </lineage>
</organism>
<keyword evidence="2" id="KW-1185">Reference proteome</keyword>
<gene>
    <name evidence="1" type="ORF">VNO80_03097</name>
</gene>
<comment type="caution">
    <text evidence="1">The sequence shown here is derived from an EMBL/GenBank/DDBJ whole genome shotgun (WGS) entry which is preliminary data.</text>
</comment>
<dbReference type="AlphaFoldDB" id="A0AAN9NVF2"/>
<name>A0AAN9NVF2_PHACN</name>
<evidence type="ECO:0000313" key="2">
    <source>
        <dbReference type="Proteomes" id="UP001374584"/>
    </source>
</evidence>
<dbReference type="Proteomes" id="UP001374584">
    <property type="component" value="Unassembled WGS sequence"/>
</dbReference>
<accession>A0AAN9NVF2</accession>
<reference evidence="1 2" key="1">
    <citation type="submission" date="2024-01" db="EMBL/GenBank/DDBJ databases">
        <title>The genomes of 5 underutilized Papilionoideae crops provide insights into root nodulation and disease resistanc.</title>
        <authorList>
            <person name="Jiang F."/>
        </authorList>
    </citation>
    <scope>NUCLEOTIDE SEQUENCE [LARGE SCALE GENOMIC DNA]</scope>
    <source>
        <strain evidence="1">JINMINGXINNONG_FW02</strain>
        <tissue evidence="1">Leaves</tissue>
    </source>
</reference>